<accession>A0A1I5HUN1</accession>
<dbReference type="Proteomes" id="UP000199137">
    <property type="component" value="Unassembled WGS sequence"/>
</dbReference>
<feature type="region of interest" description="Disordered" evidence="1">
    <location>
        <begin position="1"/>
        <end position="36"/>
    </location>
</feature>
<proteinExistence type="predicted"/>
<dbReference type="EMBL" id="FOWC01000002">
    <property type="protein sequence ID" value="SFO51973.1"/>
    <property type="molecule type" value="Genomic_DNA"/>
</dbReference>
<protein>
    <submittedName>
        <fullName evidence="2">Uncharacterized protein</fullName>
    </submittedName>
</protein>
<name>A0A1I5HUN1_9PSEU</name>
<evidence type="ECO:0000256" key="1">
    <source>
        <dbReference type="SAM" id="MobiDB-lite"/>
    </source>
</evidence>
<evidence type="ECO:0000313" key="3">
    <source>
        <dbReference type="Proteomes" id="UP000199137"/>
    </source>
</evidence>
<reference evidence="2 3" key="1">
    <citation type="submission" date="2016-10" db="EMBL/GenBank/DDBJ databases">
        <authorList>
            <person name="de Groot N.N."/>
        </authorList>
    </citation>
    <scope>NUCLEOTIDE SEQUENCE [LARGE SCALE GENOMIC DNA]</scope>
    <source>
        <strain evidence="2 3">DSM 44637</strain>
    </source>
</reference>
<feature type="compositionally biased region" description="Basic and acidic residues" evidence="1">
    <location>
        <begin position="9"/>
        <end position="31"/>
    </location>
</feature>
<organism evidence="2 3">
    <name type="scientific">Amycolatopsis rubida</name>
    <dbReference type="NCBI Taxonomy" id="112413"/>
    <lineage>
        <taxon>Bacteria</taxon>
        <taxon>Bacillati</taxon>
        <taxon>Actinomycetota</taxon>
        <taxon>Actinomycetes</taxon>
        <taxon>Pseudonocardiales</taxon>
        <taxon>Pseudonocardiaceae</taxon>
        <taxon>Amycolatopsis</taxon>
    </lineage>
</organism>
<sequence length="141" mass="15299">MLASLAGGGEERLEPRSADADLRAAKAEADQSLRSLPQCEHRGLPAGLHALLPGNVEAPSQLHAMLRLRGGAAFDESSEQFAARHAVEDVVVRRDRHFGVADVLARECGGEAENERMDVMAVFEHRLHGPVDLEEMVEIAE</sequence>
<evidence type="ECO:0000313" key="2">
    <source>
        <dbReference type="EMBL" id="SFO51973.1"/>
    </source>
</evidence>
<dbReference type="AlphaFoldDB" id="A0A1I5HUN1"/>
<gene>
    <name evidence="2" type="ORF">SAMN05421854_10285</name>
</gene>